<organism evidence="2 3">
    <name type="scientific">Parabacteroides distasonis str. 3776 D15 i</name>
    <dbReference type="NCBI Taxonomy" id="1339342"/>
    <lineage>
        <taxon>Bacteria</taxon>
        <taxon>Pseudomonadati</taxon>
        <taxon>Bacteroidota</taxon>
        <taxon>Bacteroidia</taxon>
        <taxon>Bacteroidales</taxon>
        <taxon>Tannerellaceae</taxon>
        <taxon>Parabacteroides</taxon>
    </lineage>
</organism>
<evidence type="ECO:0000259" key="1">
    <source>
        <dbReference type="Pfam" id="PF10543"/>
    </source>
</evidence>
<comment type="caution">
    <text evidence="2">The sequence shown here is derived from an EMBL/GenBank/DDBJ whole genome shotgun (WGS) entry which is preliminary data.</text>
</comment>
<gene>
    <name evidence="2" type="ORF">M091_1344</name>
</gene>
<feature type="domain" description="KilA-N DNA-binding" evidence="1">
    <location>
        <begin position="16"/>
        <end position="100"/>
    </location>
</feature>
<accession>A0AB34LD02</accession>
<reference evidence="2 3" key="1">
    <citation type="submission" date="2014-04" db="EMBL/GenBank/DDBJ databases">
        <authorList>
            <person name="Sears C."/>
            <person name="Carroll K."/>
            <person name="Sack B.R."/>
            <person name="Qadri F."/>
            <person name="Myers L.L."/>
            <person name="Chung G.-T."/>
            <person name="Escheverria P."/>
            <person name="Fraser C.M."/>
            <person name="Sadzewicz L."/>
            <person name="Shefchek K.A."/>
            <person name="Tallon L."/>
            <person name="Das S.P."/>
            <person name="Daugherty S."/>
            <person name="Mongodin E.F."/>
        </authorList>
    </citation>
    <scope>NUCLEOTIDE SEQUENCE [LARGE SCALE GENOMIC DNA]</scope>
    <source>
        <strain evidence="2 3">3776 D15 i</strain>
    </source>
</reference>
<dbReference type="Proteomes" id="UP000027850">
    <property type="component" value="Unassembled WGS sequence"/>
</dbReference>
<name>A0AB34LD02_PARDI</name>
<dbReference type="AlphaFoldDB" id="A0AB34LD02"/>
<dbReference type="Pfam" id="PF10543">
    <property type="entry name" value="ORF6N"/>
    <property type="match status" value="1"/>
</dbReference>
<sequence length="195" mass="22520">MENELQVIGTKEVEERIIELRGQKILLDRDVAELYKTETRDINKAVRNNPEKFPSGYFFTLKPSEKQYVVENFHRMENLKKSTVEPKAFTEKGLYMLATILKSPRATQTTIAIIDSFVKLRELIRNVDAIQNEPNLIKQKGIVKRTGQLLSDLLIDDADTTEMESTIELNLMAVKLKHTVKRIKNNNKTEDKSEI</sequence>
<evidence type="ECO:0000313" key="3">
    <source>
        <dbReference type="Proteomes" id="UP000027850"/>
    </source>
</evidence>
<proteinExistence type="predicted"/>
<evidence type="ECO:0000313" key="2">
    <source>
        <dbReference type="EMBL" id="KDS36395.1"/>
    </source>
</evidence>
<dbReference type="EMBL" id="JNHK01000090">
    <property type="protein sequence ID" value="KDS36395.1"/>
    <property type="molecule type" value="Genomic_DNA"/>
</dbReference>
<protein>
    <recommendedName>
        <fullName evidence="1">KilA-N DNA-binding domain-containing protein</fullName>
    </recommendedName>
</protein>
<dbReference type="InterPro" id="IPR018873">
    <property type="entry name" value="KilA-N_DNA-bd_domain"/>
</dbReference>